<evidence type="ECO:0000313" key="2">
    <source>
        <dbReference type="Proteomes" id="UP001054837"/>
    </source>
</evidence>
<sequence>MSVRVHFGGLPPKLTLKLLPCFPVGILKLSPSPSSFPCVDTANETIHKPFLVIFMPPRHDTPQTKNKRANHYHRNLATRPIRACTSDFSDTFQIPAEELIPVIRRAGSLKAALHFELFFERSHVDR</sequence>
<protein>
    <recommendedName>
        <fullName evidence="3">Ribosomal protein S10</fullName>
    </recommendedName>
</protein>
<proteinExistence type="predicted"/>
<evidence type="ECO:0000313" key="1">
    <source>
        <dbReference type="EMBL" id="GIY21675.1"/>
    </source>
</evidence>
<dbReference type="Proteomes" id="UP001054837">
    <property type="component" value="Unassembled WGS sequence"/>
</dbReference>
<organism evidence="1 2">
    <name type="scientific">Caerostris darwini</name>
    <dbReference type="NCBI Taxonomy" id="1538125"/>
    <lineage>
        <taxon>Eukaryota</taxon>
        <taxon>Metazoa</taxon>
        <taxon>Ecdysozoa</taxon>
        <taxon>Arthropoda</taxon>
        <taxon>Chelicerata</taxon>
        <taxon>Arachnida</taxon>
        <taxon>Araneae</taxon>
        <taxon>Araneomorphae</taxon>
        <taxon>Entelegynae</taxon>
        <taxon>Araneoidea</taxon>
        <taxon>Araneidae</taxon>
        <taxon>Caerostris</taxon>
    </lineage>
</organism>
<keyword evidence="2" id="KW-1185">Reference proteome</keyword>
<name>A0AAV4RIZ3_9ARAC</name>
<gene>
    <name evidence="1" type="ORF">CDAR_124601</name>
</gene>
<dbReference type="AlphaFoldDB" id="A0AAV4RIZ3"/>
<evidence type="ECO:0008006" key="3">
    <source>
        <dbReference type="Google" id="ProtNLM"/>
    </source>
</evidence>
<accession>A0AAV4RIZ3</accession>
<dbReference type="EMBL" id="BPLQ01006336">
    <property type="protein sequence ID" value="GIY21675.1"/>
    <property type="molecule type" value="Genomic_DNA"/>
</dbReference>
<comment type="caution">
    <text evidence="1">The sequence shown here is derived from an EMBL/GenBank/DDBJ whole genome shotgun (WGS) entry which is preliminary data.</text>
</comment>
<reference evidence="1 2" key="1">
    <citation type="submission" date="2021-06" db="EMBL/GenBank/DDBJ databases">
        <title>Caerostris darwini draft genome.</title>
        <authorList>
            <person name="Kono N."/>
            <person name="Arakawa K."/>
        </authorList>
    </citation>
    <scope>NUCLEOTIDE SEQUENCE [LARGE SCALE GENOMIC DNA]</scope>
</reference>